<dbReference type="RefSeq" id="WP_155465658.1">
    <property type="nucleotide sequence ID" value="NZ_WNKY01000024.1"/>
</dbReference>
<protein>
    <submittedName>
        <fullName evidence="1">Uncharacterized protein</fullName>
    </submittedName>
</protein>
<evidence type="ECO:0000313" key="2">
    <source>
        <dbReference type="Proteomes" id="UP000475582"/>
    </source>
</evidence>
<sequence length="79" mass="8617">MDKLHYKGWAIIPTALPTTDHKWTASCDLARVTAAGEEIFEGATMQFVRATEDEALAAARNEACIQVDNIIANPTTRLA</sequence>
<dbReference type="Proteomes" id="UP000475582">
    <property type="component" value="Unassembled WGS sequence"/>
</dbReference>
<keyword evidence="2" id="KW-1185">Reference proteome</keyword>
<organism evidence="1 2">
    <name type="scientific">Duganella radicis</name>
    <dbReference type="NCBI Taxonomy" id="551988"/>
    <lineage>
        <taxon>Bacteria</taxon>
        <taxon>Pseudomonadati</taxon>
        <taxon>Pseudomonadota</taxon>
        <taxon>Betaproteobacteria</taxon>
        <taxon>Burkholderiales</taxon>
        <taxon>Oxalobacteraceae</taxon>
        <taxon>Telluria group</taxon>
        <taxon>Duganella</taxon>
    </lineage>
</organism>
<dbReference type="EMBL" id="WNKY01000024">
    <property type="protein sequence ID" value="MTV39861.1"/>
    <property type="molecule type" value="Genomic_DNA"/>
</dbReference>
<evidence type="ECO:0000313" key="1">
    <source>
        <dbReference type="EMBL" id="MTV39861.1"/>
    </source>
</evidence>
<gene>
    <name evidence="1" type="ORF">GM676_20045</name>
</gene>
<dbReference type="AlphaFoldDB" id="A0A6L6PMJ9"/>
<dbReference type="OrthoDB" id="8779021at2"/>
<proteinExistence type="predicted"/>
<name>A0A6L6PMJ9_9BURK</name>
<reference evidence="1 2" key="1">
    <citation type="submission" date="2019-11" db="EMBL/GenBank/DDBJ databases">
        <title>Type strains purchased from KCTC, JCM and DSMZ.</title>
        <authorList>
            <person name="Lu H."/>
        </authorList>
    </citation>
    <scope>NUCLEOTIDE SEQUENCE [LARGE SCALE GENOMIC DNA]</scope>
    <source>
        <strain evidence="1 2">KCTC 22382</strain>
    </source>
</reference>
<accession>A0A6L6PMJ9</accession>
<comment type="caution">
    <text evidence="1">The sequence shown here is derived from an EMBL/GenBank/DDBJ whole genome shotgun (WGS) entry which is preliminary data.</text>
</comment>